<protein>
    <submittedName>
        <fullName evidence="1">RCG20031, isoform CRA_a</fullName>
    </submittedName>
</protein>
<organism evidence="1 2">
    <name type="scientific">Rattus norvegicus</name>
    <name type="common">Rat</name>
    <dbReference type="NCBI Taxonomy" id="10116"/>
    <lineage>
        <taxon>Eukaryota</taxon>
        <taxon>Metazoa</taxon>
        <taxon>Chordata</taxon>
        <taxon>Craniata</taxon>
        <taxon>Vertebrata</taxon>
        <taxon>Euteleostomi</taxon>
        <taxon>Mammalia</taxon>
        <taxon>Eutheria</taxon>
        <taxon>Euarchontoglires</taxon>
        <taxon>Glires</taxon>
        <taxon>Rodentia</taxon>
        <taxon>Myomorpha</taxon>
        <taxon>Muroidea</taxon>
        <taxon>Muridae</taxon>
        <taxon>Murinae</taxon>
        <taxon>Rattus</taxon>
    </lineage>
</organism>
<proteinExistence type="predicted"/>
<gene>
    <name evidence="1" type="ORF">rCG_20031</name>
</gene>
<dbReference type="EMBL" id="CH474117">
    <property type="protein sequence ID" value="EDL85824.1"/>
    <property type="molecule type" value="Genomic_DNA"/>
</dbReference>
<name>A6KT38_RAT</name>
<dbReference type="Proteomes" id="UP000234681">
    <property type="component" value="Chromosome X"/>
</dbReference>
<evidence type="ECO:0000313" key="1">
    <source>
        <dbReference type="EMBL" id="EDL85824.1"/>
    </source>
</evidence>
<reference evidence="1" key="2">
    <citation type="submission" date="2005-07" db="EMBL/GenBank/DDBJ databases">
        <authorList>
            <person name="Mural R.J."/>
            <person name="Li P.W."/>
            <person name="Adams M.D."/>
            <person name="Amanatides P.G."/>
            <person name="Baden-Tillson H."/>
            <person name="Barnstead M."/>
            <person name="Chin S.H."/>
            <person name="Dew I."/>
            <person name="Evans C.A."/>
            <person name="Ferriera S."/>
            <person name="Flanigan M."/>
            <person name="Fosler C."/>
            <person name="Glodek A."/>
            <person name="Gu Z."/>
            <person name="Holt R.A."/>
            <person name="Jennings D."/>
            <person name="Kraft C.L."/>
            <person name="Lu F."/>
            <person name="Nguyen T."/>
            <person name="Nusskern D.R."/>
            <person name="Pfannkoch C.M."/>
            <person name="Sitter C."/>
            <person name="Sutton G.G."/>
            <person name="Venter J.C."/>
            <person name="Wang Z."/>
            <person name="Woodage T."/>
            <person name="Zheng X.H."/>
            <person name="Zhong F."/>
        </authorList>
    </citation>
    <scope>NUCLEOTIDE SEQUENCE</scope>
    <source>
        <strain evidence="1">BN</strain>
        <strain evidence="2">BN, Sprague-Dawley</strain>
    </source>
</reference>
<dbReference type="AlphaFoldDB" id="A6KT38"/>
<reference evidence="1" key="1">
    <citation type="journal article" date="2005" name="Genome Res.">
        <title>Gene and alternative splicing annotation with AIR.</title>
        <authorList>
            <person name="Florea L."/>
            <person name="Di Francesco V."/>
            <person name="Miller J."/>
            <person name="Turner R."/>
            <person name="Yao A."/>
            <person name="Harris M."/>
            <person name="Walenz B."/>
            <person name="Mobarry C."/>
            <person name="Merkulov G.V."/>
            <person name="Charlab R."/>
            <person name="Dew I."/>
            <person name="Deng Z."/>
            <person name="Istrail S."/>
            <person name="Li P."/>
            <person name="Sutton G."/>
        </authorList>
    </citation>
    <scope>NUCLEOTIDE SEQUENCE</scope>
    <source>
        <strain evidence="1">BN</strain>
    </source>
</reference>
<reference evidence="2" key="3">
    <citation type="submission" date="2005-09" db="EMBL/GenBank/DDBJ databases">
        <authorList>
            <person name="Mural R.J."/>
            <person name="Li P.W."/>
            <person name="Adams M.D."/>
            <person name="Amanatides P.G."/>
            <person name="Baden-Tillson H."/>
            <person name="Barnstead M."/>
            <person name="Chin S.H."/>
            <person name="Dew I."/>
            <person name="Evans C.A."/>
            <person name="Ferriera S."/>
            <person name="Flanigan M."/>
            <person name="Fosler C."/>
            <person name="Glodek A."/>
            <person name="Gu Z."/>
            <person name="Holt R.A."/>
            <person name="Jennings D."/>
            <person name="Kraft C.L."/>
            <person name="Lu F."/>
            <person name="Nguyen T."/>
            <person name="Nusskern D.R."/>
            <person name="Pfannkoch C.M."/>
            <person name="Sitter C."/>
            <person name="Sutton G.G."/>
            <person name="Venter J.C."/>
            <person name="Wang Z."/>
            <person name="Woodage T."/>
            <person name="Zheng X.H."/>
            <person name="Zhong F."/>
        </authorList>
    </citation>
    <scope>NUCLEOTIDE SEQUENCE [LARGE SCALE GENOMIC DNA]</scope>
    <source>
        <strain>BN</strain>
        <strain evidence="2">Sprague-Dawley</strain>
    </source>
</reference>
<sequence>MIAVGSYVQDQARQNPSMERVCGHEVPSLAEESLVIGSCWERKSFL</sequence>
<accession>A6KT38</accession>
<dbReference type="EMBL" id="CH474117">
    <property type="protein sequence ID" value="EDL85825.1"/>
    <property type="molecule type" value="Genomic_DNA"/>
</dbReference>
<evidence type="ECO:0000313" key="2">
    <source>
        <dbReference type="Proteomes" id="UP000234681"/>
    </source>
</evidence>